<keyword evidence="2" id="KW-0808">Transferase</keyword>
<gene>
    <name evidence="2" type="ORF">CTheo_842</name>
</gene>
<keyword evidence="1" id="KW-0472">Membrane</keyword>
<evidence type="ECO:0000256" key="1">
    <source>
        <dbReference type="SAM" id="Phobius"/>
    </source>
</evidence>
<organism evidence="2 3">
    <name type="scientific">Ceratobasidium theobromae</name>
    <dbReference type="NCBI Taxonomy" id="1582974"/>
    <lineage>
        <taxon>Eukaryota</taxon>
        <taxon>Fungi</taxon>
        <taxon>Dikarya</taxon>
        <taxon>Basidiomycota</taxon>
        <taxon>Agaricomycotina</taxon>
        <taxon>Agaricomycetes</taxon>
        <taxon>Cantharellales</taxon>
        <taxon>Ceratobasidiaceae</taxon>
        <taxon>Ceratobasidium</taxon>
    </lineage>
</organism>
<keyword evidence="1" id="KW-0812">Transmembrane</keyword>
<accession>A0A5N5QW29</accession>
<keyword evidence="1" id="KW-1133">Transmembrane helix</keyword>
<dbReference type="AlphaFoldDB" id="A0A5N5QW29"/>
<dbReference type="Proteomes" id="UP000383932">
    <property type="component" value="Unassembled WGS sequence"/>
</dbReference>
<keyword evidence="2" id="KW-0695">RNA-directed DNA polymerase</keyword>
<reference evidence="2 3" key="1">
    <citation type="journal article" date="2019" name="Fungal Biol. Biotechnol.">
        <title>Draft genome sequence of fastidious pathogen Ceratobasidium theobromae, which causes vascular-streak dieback in Theobroma cacao.</title>
        <authorList>
            <person name="Ali S.S."/>
            <person name="Asman A."/>
            <person name="Shao J."/>
            <person name="Firmansyah A.P."/>
            <person name="Susilo A.W."/>
            <person name="Rosmana A."/>
            <person name="McMahon P."/>
            <person name="Junaid M."/>
            <person name="Guest D."/>
            <person name="Kheng T.Y."/>
            <person name="Meinhardt L.W."/>
            <person name="Bailey B.A."/>
        </authorList>
    </citation>
    <scope>NUCLEOTIDE SEQUENCE [LARGE SCALE GENOMIC DNA]</scope>
    <source>
        <strain evidence="2 3">CT2</strain>
    </source>
</reference>
<dbReference type="OrthoDB" id="412006at2759"/>
<dbReference type="EMBL" id="SSOP01000006">
    <property type="protein sequence ID" value="KAB5595829.1"/>
    <property type="molecule type" value="Genomic_DNA"/>
</dbReference>
<comment type="caution">
    <text evidence="2">The sequence shown here is derived from an EMBL/GenBank/DDBJ whole genome shotgun (WGS) entry which is preliminary data.</text>
</comment>
<dbReference type="PANTHER" id="PTHR33481:SF1">
    <property type="entry name" value="ENDONUCLEASE_EXONUCLEASE_PHOSPHATASE DOMAIN-CONTAINING PROTEIN-RELATED"/>
    <property type="match status" value="1"/>
</dbReference>
<keyword evidence="2" id="KW-0548">Nucleotidyltransferase</keyword>
<proteinExistence type="predicted"/>
<protein>
    <submittedName>
        <fullName evidence="2">Reverse transcriptase from mobile element jockey protein</fullName>
    </submittedName>
</protein>
<sequence length="372" mass="40885">MLASLRARGVQVRAYIDNLCVFSQGDSQEGCIAGLLEGTRATLEALADMGLSAERSKTELIHFAKNTQEMTKNLPLILGDRAEDTVQGASMVRWLGFFLDHHLNFKDHVLRMATRAKCVLGGMRMLGNSLRGLSVYHAHMLVNACIIPILTYGFALWFHGRNSKGHCKTLQTVQNIACRWASGLFRTAPTAVVEHIIAMPPIAFHIHRQCGNYSTKLHHLPSSSQVCTRLPQSFHTSLPELASTACFSPINALASYMALDTEAITPYLLMPWEGVKLLDNQLTVSMPNCKGDAQKKAYALALQSRISDLAQKTGVATGLLGLWGRPPYTYFTSCPTMLACFKAYCHTNLKAPQVRLTALHTSYAISPTAMST</sequence>
<dbReference type="PANTHER" id="PTHR33481">
    <property type="entry name" value="REVERSE TRANSCRIPTASE"/>
    <property type="match status" value="1"/>
</dbReference>
<dbReference type="GO" id="GO:0003964">
    <property type="term" value="F:RNA-directed DNA polymerase activity"/>
    <property type="evidence" value="ECO:0007669"/>
    <property type="project" value="UniProtKB-KW"/>
</dbReference>
<keyword evidence="3" id="KW-1185">Reference proteome</keyword>
<feature type="transmembrane region" description="Helical" evidence="1">
    <location>
        <begin position="133"/>
        <end position="158"/>
    </location>
</feature>
<evidence type="ECO:0000313" key="3">
    <source>
        <dbReference type="Proteomes" id="UP000383932"/>
    </source>
</evidence>
<name>A0A5N5QW29_9AGAM</name>
<evidence type="ECO:0000313" key="2">
    <source>
        <dbReference type="EMBL" id="KAB5595829.1"/>
    </source>
</evidence>